<evidence type="ECO:0000313" key="1">
    <source>
        <dbReference type="EMBL" id="BCS87330.1"/>
    </source>
</evidence>
<accession>A0ABN6EPN0</accession>
<dbReference type="EMBL" id="AP024485">
    <property type="protein sequence ID" value="BCS87330.1"/>
    <property type="molecule type" value="Genomic_DNA"/>
</dbReference>
<protein>
    <submittedName>
        <fullName evidence="1">Uncharacterized protein</fullName>
    </submittedName>
</protein>
<proteinExistence type="predicted"/>
<evidence type="ECO:0000313" key="2">
    <source>
        <dbReference type="Proteomes" id="UP001053296"/>
    </source>
</evidence>
<keyword evidence="2" id="KW-1185">Reference proteome</keyword>
<gene>
    <name evidence="1" type="ORF">PSDVSF_05720</name>
</gene>
<sequence>MTYPVINESFNSGVIAPTLDGQNRIEPRERGLQTALNMLARVEGDLYFRGGTVLVNTVKDSSKEGRILPFVFSNDQAYVIDVEPGSFRFVSGDGNIIKSVADTDAWATGTEYAVDAYVAHTGVLFRCTQTHTTDHEPGVAADWTEYWGVWGEGDPYEISNGYSATNVAELNRTQSADVFFMADGEHKITTLSRYDHDDWRLADFEAEDGPYLDVNLKDECTLKPSATTGTVTITASGTDFEPFESTDVGRHVRLRHGDVGAYTVGWGIITEVTDSTHVKLDVKRDFGTTTATEIWWLGAWSETTGYPKNVGFINQAFAASYTKTQSQTVWKSNDIDIYDFGPTDENAEVQDNNGFSKTIGGSDQINPIHSFAWAQYLVLFTGGGVWRLVTTSNEPIKPSNGTFRLDCGVKAAAIDPVRIGPKTVFVQKNGKKVYALQYKFENDGLTEELLSRLGATLFSAGIKEVAYQEEPVPYLWCLLNNGKLVCMVHDANENVTGCFPVTIGGGSGGDAFVESIAVIPGDNARDHLYLRVKRTLGGSVVRTIERMTLGYTPYEDAQEEADILARQPECFYVDCGISYNGEPTHTISGLEMFNGETVRILADGAVHPEQLVEGGSISLQYAASIVHVGLGYRGYAAPARREFEVQYGTSHGKKKKLEKATLLVRESLDVQFGSSLDKLERVPLGSSNRTLGKPNPLFTGEIPLTLSGGWSLTCPDLYIAHDSPTPLEIQRIDRFISVEDT</sequence>
<dbReference type="RefSeq" id="WP_229593475.1">
    <property type="nucleotide sequence ID" value="NZ_AP024485.1"/>
</dbReference>
<reference evidence="1" key="1">
    <citation type="journal article" date="2022" name="Arch. Microbiol.">
        <title>Pseudodesulfovibrio sediminis sp. nov., a mesophilic and neutrophilic sulfate-reducing bacterium isolated from sediment of a brackish lake.</title>
        <authorList>
            <person name="Takahashi A."/>
            <person name="Kojima H."/>
            <person name="Watanabe M."/>
            <person name="Fukui M."/>
        </authorList>
    </citation>
    <scope>NUCLEOTIDE SEQUENCE</scope>
    <source>
        <strain evidence="1">SF6</strain>
    </source>
</reference>
<organism evidence="1 2">
    <name type="scientific">Pseudodesulfovibrio sediminis</name>
    <dbReference type="NCBI Taxonomy" id="2810563"/>
    <lineage>
        <taxon>Bacteria</taxon>
        <taxon>Pseudomonadati</taxon>
        <taxon>Thermodesulfobacteriota</taxon>
        <taxon>Desulfovibrionia</taxon>
        <taxon>Desulfovibrionales</taxon>
        <taxon>Desulfovibrionaceae</taxon>
    </lineage>
</organism>
<dbReference type="CDD" id="cd12214">
    <property type="entry name" value="ChiA1_BD"/>
    <property type="match status" value="1"/>
</dbReference>
<dbReference type="Gene3D" id="2.10.10.20">
    <property type="entry name" value="Carbohydrate-binding module superfamily 5/12"/>
    <property type="match status" value="1"/>
</dbReference>
<dbReference type="Proteomes" id="UP001053296">
    <property type="component" value="Chromosome"/>
</dbReference>
<name>A0ABN6EPN0_9BACT</name>